<keyword evidence="2" id="KW-1185">Reference proteome</keyword>
<accession>A0ACC0B418</accession>
<reference evidence="2" key="1">
    <citation type="journal article" date="2023" name="Nat. Plants">
        <title>Single-cell RNA sequencing provides a high-resolution roadmap for understanding the multicellular compartmentation of specialized metabolism.</title>
        <authorList>
            <person name="Sun S."/>
            <person name="Shen X."/>
            <person name="Li Y."/>
            <person name="Li Y."/>
            <person name="Wang S."/>
            <person name="Li R."/>
            <person name="Zhang H."/>
            <person name="Shen G."/>
            <person name="Guo B."/>
            <person name="Wei J."/>
            <person name="Xu J."/>
            <person name="St-Pierre B."/>
            <person name="Chen S."/>
            <person name="Sun C."/>
        </authorList>
    </citation>
    <scope>NUCLEOTIDE SEQUENCE [LARGE SCALE GENOMIC DNA]</scope>
</reference>
<organism evidence="1 2">
    <name type="scientific">Catharanthus roseus</name>
    <name type="common">Madagascar periwinkle</name>
    <name type="synonym">Vinca rosea</name>
    <dbReference type="NCBI Taxonomy" id="4058"/>
    <lineage>
        <taxon>Eukaryota</taxon>
        <taxon>Viridiplantae</taxon>
        <taxon>Streptophyta</taxon>
        <taxon>Embryophyta</taxon>
        <taxon>Tracheophyta</taxon>
        <taxon>Spermatophyta</taxon>
        <taxon>Magnoliopsida</taxon>
        <taxon>eudicotyledons</taxon>
        <taxon>Gunneridae</taxon>
        <taxon>Pentapetalae</taxon>
        <taxon>asterids</taxon>
        <taxon>lamiids</taxon>
        <taxon>Gentianales</taxon>
        <taxon>Apocynaceae</taxon>
        <taxon>Rauvolfioideae</taxon>
        <taxon>Vinceae</taxon>
        <taxon>Catharanthinae</taxon>
        <taxon>Catharanthus</taxon>
    </lineage>
</organism>
<protein>
    <submittedName>
        <fullName evidence="1">Uncharacterized protein</fullName>
    </submittedName>
</protein>
<dbReference type="Proteomes" id="UP001060085">
    <property type="component" value="Linkage Group LG04"/>
</dbReference>
<evidence type="ECO:0000313" key="2">
    <source>
        <dbReference type="Proteomes" id="UP001060085"/>
    </source>
</evidence>
<evidence type="ECO:0000313" key="1">
    <source>
        <dbReference type="EMBL" id="KAI5667390.1"/>
    </source>
</evidence>
<name>A0ACC0B418_CATRO</name>
<gene>
    <name evidence="1" type="ORF">M9H77_17243</name>
</gene>
<sequence>MRTRQYVVASTKNPDRRSDQVVSQLPKTLSMANFRAYHARFKTYDALRSMKASSLSFEQSRDWDPYLVSRVKTSPNELFLLQFHRHSHGIVRELVQKLLNEMTTHGICNEWVLNY</sequence>
<comment type="caution">
    <text evidence="1">The sequence shown here is derived from an EMBL/GenBank/DDBJ whole genome shotgun (WGS) entry which is preliminary data.</text>
</comment>
<dbReference type="EMBL" id="CM044704">
    <property type="protein sequence ID" value="KAI5667390.1"/>
    <property type="molecule type" value="Genomic_DNA"/>
</dbReference>
<proteinExistence type="predicted"/>